<dbReference type="InterPro" id="IPR004675">
    <property type="entry name" value="AhpD_core"/>
</dbReference>
<organism evidence="3 4">
    <name type="scientific">Miniimonas arenae</name>
    <dbReference type="NCBI Taxonomy" id="676201"/>
    <lineage>
        <taxon>Bacteria</taxon>
        <taxon>Bacillati</taxon>
        <taxon>Actinomycetota</taxon>
        <taxon>Actinomycetes</taxon>
        <taxon>Micrococcales</taxon>
        <taxon>Beutenbergiaceae</taxon>
        <taxon>Miniimonas</taxon>
    </lineage>
</organism>
<feature type="domain" description="Carboxymuconolactone decarboxylase-like" evidence="2">
    <location>
        <begin position="349"/>
        <end position="417"/>
    </location>
</feature>
<keyword evidence="4" id="KW-1185">Reference proteome</keyword>
<dbReference type="PANTHER" id="PTHR35446">
    <property type="entry name" value="SI:CH211-175M2.5"/>
    <property type="match status" value="1"/>
</dbReference>
<dbReference type="AlphaFoldDB" id="A0A5C5BE39"/>
<dbReference type="InterPro" id="IPR003779">
    <property type="entry name" value="CMD-like"/>
</dbReference>
<dbReference type="NCBIfam" id="TIGR04029">
    <property type="entry name" value="CMD_Avi_7170"/>
    <property type="match status" value="1"/>
</dbReference>
<dbReference type="NCBIfam" id="TIGR01926">
    <property type="entry name" value="peroxid_rel"/>
    <property type="match status" value="1"/>
</dbReference>
<protein>
    <submittedName>
        <fullName evidence="3">Alkylhydroperoxidase domain protein</fullName>
    </submittedName>
</protein>
<evidence type="ECO:0000313" key="4">
    <source>
        <dbReference type="Proteomes" id="UP000313849"/>
    </source>
</evidence>
<dbReference type="InterPro" id="IPR023923">
    <property type="entry name" value="AhpD_Avi7169"/>
</dbReference>
<keyword evidence="3" id="KW-0575">Peroxidase</keyword>
<sequence>MTTTATSGTDATEVAQSGRGVDLVDAVVGTAPGSRLDALRRGRDAARTHTQASHDALFAPVAENGFPLVERYAVASLVLALHGAAAAPLGAVYDGELAARDAALAAEVAAIAEAARRPGPYGVYREPGLAGESERGEAFTVASSAVVPPRLASGLTHAVLLVLRPRESSPQALQALLDAGWTTSQIVTLSQLVAFLAYQVRLVHGLGVLAGSSDAAVGVSVGSAGADTSATDASGAGAGGAATSGAAEAGAFGVEVEPVVDPGDRAVTTYPDLDRPDHFTRANLGWVPWLTPPAADQLSERQYAGLVERNRDASPYFRLLALDPEVLAARTRTDLDTFRTGAPRKPSDGEGLPRPERELSAAVASRVNGCVFCASVHARFAEQLSHRTDEVDLLLRKGTEAATAQLEPRWAAVVRAAAALSRTPSAFDAEHVAELRGVGLSDEAILDVVGAAGFFAWANRLMLSLGEPENPA</sequence>
<keyword evidence="3" id="KW-0560">Oxidoreductase</keyword>
<comment type="caution">
    <text evidence="3">The sequence shown here is derived from an EMBL/GenBank/DDBJ whole genome shotgun (WGS) entry which is preliminary data.</text>
</comment>
<reference evidence="3 4" key="1">
    <citation type="submission" date="2019-06" db="EMBL/GenBank/DDBJ databases">
        <title>Draft genome sequence of Miniimonas arenae KCTC 19750T isolated from sea sand.</title>
        <authorList>
            <person name="Park S.-J."/>
        </authorList>
    </citation>
    <scope>NUCLEOTIDE SEQUENCE [LARGE SCALE GENOMIC DNA]</scope>
    <source>
        <strain evidence="3 4">KCTC 19750</strain>
    </source>
</reference>
<feature type="compositionally biased region" description="Basic and acidic residues" evidence="1">
    <location>
        <begin position="345"/>
        <end position="356"/>
    </location>
</feature>
<dbReference type="PANTHER" id="PTHR35446:SF2">
    <property type="entry name" value="CARBOXYMUCONOLACTONE DECARBOXYLASE-LIKE DOMAIN-CONTAINING PROTEIN"/>
    <property type="match status" value="1"/>
</dbReference>
<dbReference type="NCBIfam" id="TIGR04030">
    <property type="entry name" value="perox_Avi_7169"/>
    <property type="match status" value="1"/>
</dbReference>
<dbReference type="EMBL" id="VENP01000006">
    <property type="protein sequence ID" value="TNU76500.1"/>
    <property type="molecule type" value="Genomic_DNA"/>
</dbReference>
<dbReference type="NCBIfam" id="TIGR00778">
    <property type="entry name" value="ahpD_dom"/>
    <property type="match status" value="1"/>
</dbReference>
<feature type="region of interest" description="Disordered" evidence="1">
    <location>
        <begin position="337"/>
        <end position="356"/>
    </location>
</feature>
<dbReference type="GO" id="GO:0051920">
    <property type="term" value="F:peroxiredoxin activity"/>
    <property type="evidence" value="ECO:0007669"/>
    <property type="project" value="InterPro"/>
</dbReference>
<dbReference type="Pfam" id="PF02627">
    <property type="entry name" value="CMD"/>
    <property type="match status" value="1"/>
</dbReference>
<dbReference type="Gene3D" id="1.20.1290.10">
    <property type="entry name" value="AhpD-like"/>
    <property type="match status" value="2"/>
</dbReference>
<dbReference type="InterPro" id="IPR023982">
    <property type="entry name" value="CHP04029_CMD-like"/>
</dbReference>
<proteinExistence type="predicted"/>
<dbReference type="InterPro" id="IPR010195">
    <property type="entry name" value="Uncharacterised_peroxidase-rel"/>
</dbReference>
<dbReference type="RefSeq" id="WP_139985989.1">
    <property type="nucleotide sequence ID" value="NZ_VENP01000006.1"/>
</dbReference>
<evidence type="ECO:0000313" key="3">
    <source>
        <dbReference type="EMBL" id="TNU76500.1"/>
    </source>
</evidence>
<dbReference type="InterPro" id="IPR029032">
    <property type="entry name" value="AhpD-like"/>
</dbReference>
<dbReference type="Proteomes" id="UP000313849">
    <property type="component" value="Unassembled WGS sequence"/>
</dbReference>
<evidence type="ECO:0000259" key="2">
    <source>
        <dbReference type="Pfam" id="PF02627"/>
    </source>
</evidence>
<gene>
    <name evidence="3" type="ORF">FH969_02900</name>
</gene>
<accession>A0A5C5BE39</accession>
<name>A0A5C5BE39_9MICO</name>
<dbReference type="SUPFAM" id="SSF69118">
    <property type="entry name" value="AhpD-like"/>
    <property type="match status" value="2"/>
</dbReference>
<evidence type="ECO:0000256" key="1">
    <source>
        <dbReference type="SAM" id="MobiDB-lite"/>
    </source>
</evidence>
<dbReference type="OrthoDB" id="3667834at2"/>